<gene>
    <name evidence="2" type="ORF">NPIL_335521</name>
</gene>
<evidence type="ECO:0000313" key="3">
    <source>
        <dbReference type="Proteomes" id="UP000887013"/>
    </source>
</evidence>
<organism evidence="2 3">
    <name type="scientific">Nephila pilipes</name>
    <name type="common">Giant wood spider</name>
    <name type="synonym">Nephila maculata</name>
    <dbReference type="NCBI Taxonomy" id="299642"/>
    <lineage>
        <taxon>Eukaryota</taxon>
        <taxon>Metazoa</taxon>
        <taxon>Ecdysozoa</taxon>
        <taxon>Arthropoda</taxon>
        <taxon>Chelicerata</taxon>
        <taxon>Arachnida</taxon>
        <taxon>Araneae</taxon>
        <taxon>Araneomorphae</taxon>
        <taxon>Entelegynae</taxon>
        <taxon>Araneoidea</taxon>
        <taxon>Nephilidae</taxon>
        <taxon>Nephila</taxon>
    </lineage>
</organism>
<dbReference type="Proteomes" id="UP000887013">
    <property type="component" value="Unassembled WGS sequence"/>
</dbReference>
<keyword evidence="3" id="KW-1185">Reference proteome</keyword>
<name>A0A8X6P489_NEPPI</name>
<reference evidence="2" key="1">
    <citation type="submission" date="2020-08" db="EMBL/GenBank/DDBJ databases">
        <title>Multicomponent nature underlies the extraordinary mechanical properties of spider dragline silk.</title>
        <authorList>
            <person name="Kono N."/>
            <person name="Nakamura H."/>
            <person name="Mori M."/>
            <person name="Yoshida Y."/>
            <person name="Ohtoshi R."/>
            <person name="Malay A.D."/>
            <person name="Moran D.A.P."/>
            <person name="Tomita M."/>
            <person name="Numata K."/>
            <person name="Arakawa K."/>
        </authorList>
    </citation>
    <scope>NUCLEOTIDE SEQUENCE</scope>
</reference>
<dbReference type="EMBL" id="BMAW01064846">
    <property type="protein sequence ID" value="GFT47427.1"/>
    <property type="molecule type" value="Genomic_DNA"/>
</dbReference>
<comment type="caution">
    <text evidence="2">The sequence shown here is derived from an EMBL/GenBank/DDBJ whole genome shotgun (WGS) entry which is preliminary data.</text>
</comment>
<evidence type="ECO:0000313" key="2">
    <source>
        <dbReference type="EMBL" id="GFT47427.1"/>
    </source>
</evidence>
<evidence type="ECO:0000256" key="1">
    <source>
        <dbReference type="SAM" id="MobiDB-lite"/>
    </source>
</evidence>
<protein>
    <submittedName>
        <fullName evidence="2">Uncharacterized protein</fullName>
    </submittedName>
</protein>
<sequence>MSRGRIKKNSTEKNSVTRNVPGGLLQNPVKNVLHVWNSYFPRDGQLEGKEWKKRGRVLLDFIDGNKCRGSSFGFDGWKKFHQKHPFQFFRRHH</sequence>
<dbReference type="AlphaFoldDB" id="A0A8X6P489"/>
<accession>A0A8X6P489</accession>
<feature type="region of interest" description="Disordered" evidence="1">
    <location>
        <begin position="1"/>
        <end position="23"/>
    </location>
</feature>
<proteinExistence type="predicted"/>